<dbReference type="RefSeq" id="WP_166249968.1">
    <property type="nucleotide sequence ID" value="NZ_CP049616.1"/>
</dbReference>
<dbReference type="Gene3D" id="2.30.30.40">
    <property type="entry name" value="SH3 Domains"/>
    <property type="match status" value="1"/>
</dbReference>
<protein>
    <submittedName>
        <fullName evidence="1">SH3 domain-containing protein</fullName>
    </submittedName>
</protein>
<dbReference type="Proteomes" id="UP000502928">
    <property type="component" value="Chromosome"/>
</dbReference>
<gene>
    <name evidence="1" type="ORF">GVT53_18555</name>
</gene>
<sequence>MRIVIFTFFLLPIIGLSQNQKIEQLQKAKKAVLNNVQYWSDSLKVIQREIDKETAKYISPEDAIFCATSGAELRSKADRGSELISKLPIGTTLYVQEKNNNYYRVITEYGEGFVFQYYASKLNCPQSNNQKVAAKASLSSSPLAKSKSTNYTRKYSSSRRYIRGPRGGCYYINSNGNKTYVARSLCN</sequence>
<evidence type="ECO:0000313" key="2">
    <source>
        <dbReference type="Proteomes" id="UP000502928"/>
    </source>
</evidence>
<evidence type="ECO:0000313" key="1">
    <source>
        <dbReference type="EMBL" id="QII46596.1"/>
    </source>
</evidence>
<accession>A0A6G7J705</accession>
<dbReference type="EMBL" id="CP049616">
    <property type="protein sequence ID" value="QII46596.1"/>
    <property type="molecule type" value="Genomic_DNA"/>
</dbReference>
<proteinExistence type="predicted"/>
<dbReference type="AlphaFoldDB" id="A0A6G7J705"/>
<keyword evidence="2" id="KW-1185">Reference proteome</keyword>
<organism evidence="1 2">
    <name type="scientific">Flagellimonas oceani</name>
    <dbReference type="NCBI Taxonomy" id="2698672"/>
    <lineage>
        <taxon>Bacteria</taxon>
        <taxon>Pseudomonadati</taxon>
        <taxon>Bacteroidota</taxon>
        <taxon>Flavobacteriia</taxon>
        <taxon>Flavobacteriales</taxon>
        <taxon>Flavobacteriaceae</taxon>
        <taxon>Flagellimonas</taxon>
    </lineage>
</organism>
<name>A0A6G7J705_9FLAO</name>
<reference evidence="1 2" key="1">
    <citation type="submission" date="2020-02" db="EMBL/GenBank/DDBJ databases">
        <title>Complete genome of Muricauda sp. 501str8.</title>
        <authorList>
            <person name="Dong B."/>
            <person name="Zhu S."/>
            <person name="Yang J."/>
            <person name="Chen J."/>
        </authorList>
    </citation>
    <scope>NUCLEOTIDE SEQUENCE [LARGE SCALE GENOMIC DNA]</scope>
    <source>
        <strain evidence="1 2">501str8</strain>
    </source>
</reference>
<dbReference type="KEGG" id="mut:GVT53_18555"/>